<protein>
    <submittedName>
        <fullName evidence="2">Uncharacterized protein</fullName>
    </submittedName>
</protein>
<dbReference type="EMBL" id="PGOL01000222">
    <property type="protein sequence ID" value="PKI74156.1"/>
    <property type="molecule type" value="Genomic_DNA"/>
</dbReference>
<name>A0A2I0L1X7_PUNGR</name>
<sequence length="83" mass="9045">SSGPPLSPSPSSTRTRKGLHLLGWLILMMGLLRTAGVVLRENWGRKWGNHLEGRRLGFGEKRGAVVMADIDGVFGGFLEEEGE</sequence>
<keyword evidence="3" id="KW-1185">Reference proteome</keyword>
<evidence type="ECO:0000256" key="1">
    <source>
        <dbReference type="SAM" id="Phobius"/>
    </source>
</evidence>
<feature type="non-terminal residue" evidence="2">
    <location>
        <position position="1"/>
    </location>
</feature>
<feature type="transmembrane region" description="Helical" evidence="1">
    <location>
        <begin position="20"/>
        <end position="39"/>
    </location>
</feature>
<dbReference type="Proteomes" id="UP000233551">
    <property type="component" value="Unassembled WGS sequence"/>
</dbReference>
<organism evidence="2 3">
    <name type="scientific">Punica granatum</name>
    <name type="common">Pomegranate</name>
    <dbReference type="NCBI Taxonomy" id="22663"/>
    <lineage>
        <taxon>Eukaryota</taxon>
        <taxon>Viridiplantae</taxon>
        <taxon>Streptophyta</taxon>
        <taxon>Embryophyta</taxon>
        <taxon>Tracheophyta</taxon>
        <taxon>Spermatophyta</taxon>
        <taxon>Magnoliopsida</taxon>
        <taxon>eudicotyledons</taxon>
        <taxon>Gunneridae</taxon>
        <taxon>Pentapetalae</taxon>
        <taxon>rosids</taxon>
        <taxon>malvids</taxon>
        <taxon>Myrtales</taxon>
        <taxon>Lythraceae</taxon>
        <taxon>Punica</taxon>
    </lineage>
</organism>
<comment type="caution">
    <text evidence="2">The sequence shown here is derived from an EMBL/GenBank/DDBJ whole genome shotgun (WGS) entry which is preliminary data.</text>
</comment>
<dbReference type="AlphaFoldDB" id="A0A2I0L1X7"/>
<evidence type="ECO:0000313" key="3">
    <source>
        <dbReference type="Proteomes" id="UP000233551"/>
    </source>
</evidence>
<reference evidence="2 3" key="1">
    <citation type="submission" date="2017-11" db="EMBL/GenBank/DDBJ databases">
        <title>De-novo sequencing of pomegranate (Punica granatum L.) genome.</title>
        <authorList>
            <person name="Akparov Z."/>
            <person name="Amiraslanov A."/>
            <person name="Hajiyeva S."/>
            <person name="Abbasov M."/>
            <person name="Kaur K."/>
            <person name="Hamwieh A."/>
            <person name="Solovyev V."/>
            <person name="Salamov A."/>
            <person name="Braich B."/>
            <person name="Kosarev P."/>
            <person name="Mahmoud A."/>
            <person name="Hajiyev E."/>
            <person name="Babayeva S."/>
            <person name="Izzatullayeva V."/>
            <person name="Mammadov A."/>
            <person name="Mammadov A."/>
            <person name="Sharifova S."/>
            <person name="Ojaghi J."/>
            <person name="Eynullazada K."/>
            <person name="Bayramov B."/>
            <person name="Abdulazimova A."/>
            <person name="Shahmuradov I."/>
        </authorList>
    </citation>
    <scope>NUCLEOTIDE SEQUENCE [LARGE SCALE GENOMIC DNA]</scope>
    <source>
        <strain evidence="3">cv. AG2017</strain>
        <tissue evidence="2">Leaf</tissue>
    </source>
</reference>
<accession>A0A2I0L1X7</accession>
<proteinExistence type="predicted"/>
<evidence type="ECO:0000313" key="2">
    <source>
        <dbReference type="EMBL" id="PKI74156.1"/>
    </source>
</evidence>
<keyword evidence="1" id="KW-0812">Transmembrane</keyword>
<keyword evidence="1" id="KW-1133">Transmembrane helix</keyword>
<keyword evidence="1" id="KW-0472">Membrane</keyword>
<gene>
    <name evidence="2" type="ORF">CRG98_005394</name>
</gene>